<protein>
    <submittedName>
        <fullName evidence="2">Uncharacterized protein</fullName>
    </submittedName>
</protein>
<feature type="transmembrane region" description="Helical" evidence="1">
    <location>
        <begin position="20"/>
        <end position="49"/>
    </location>
</feature>
<accession>A0ABP0Q8Y9</accession>
<keyword evidence="3" id="KW-1185">Reference proteome</keyword>
<organism evidence="2 3">
    <name type="scientific">Durusdinium trenchii</name>
    <dbReference type="NCBI Taxonomy" id="1381693"/>
    <lineage>
        <taxon>Eukaryota</taxon>
        <taxon>Sar</taxon>
        <taxon>Alveolata</taxon>
        <taxon>Dinophyceae</taxon>
        <taxon>Suessiales</taxon>
        <taxon>Symbiodiniaceae</taxon>
        <taxon>Durusdinium</taxon>
    </lineage>
</organism>
<evidence type="ECO:0000313" key="2">
    <source>
        <dbReference type="EMBL" id="CAK9084707.1"/>
    </source>
</evidence>
<keyword evidence="1" id="KW-0472">Membrane</keyword>
<evidence type="ECO:0000256" key="1">
    <source>
        <dbReference type="SAM" id="Phobius"/>
    </source>
</evidence>
<keyword evidence="1" id="KW-1133">Transmembrane helix</keyword>
<gene>
    <name evidence="2" type="ORF">SCF082_LOCUS40170</name>
</gene>
<comment type="caution">
    <text evidence="2">The sequence shown here is derived from an EMBL/GenBank/DDBJ whole genome shotgun (WGS) entry which is preliminary data.</text>
</comment>
<name>A0ABP0Q8Y9_9DINO</name>
<dbReference type="EMBL" id="CAXAMM010039207">
    <property type="protein sequence ID" value="CAK9084707.1"/>
    <property type="molecule type" value="Genomic_DNA"/>
</dbReference>
<keyword evidence="1" id="KW-0812">Transmembrane</keyword>
<sequence length="303" mass="32913">MIWQGLRLVASSLLGPVLDLVLVDVAALGVVLELVAALGVVFAWGVAAAQASNASGRHRTLDHLLPLQPADEARPKPKGRGAWKQWTPEAILRAAFGEATATVRQAAREVDGASAAHVIKARMFIGKCLLDCQAKHIQSEINRLRERGLLLYHIVNLMFDETELDVSLKQVGSASWSVLASHSQLSICAAGQNVEIDIARPPRALPRKTAECMWGVLCLDQGGLGPVLSENLVIMDAEPPGLQAEWAAARRQAKEFLNTMLQCEDEKAVAKRSRTRFVDDFVAFFPGPWRGQLGQSRAGGDCW</sequence>
<evidence type="ECO:0000313" key="3">
    <source>
        <dbReference type="Proteomes" id="UP001642464"/>
    </source>
</evidence>
<proteinExistence type="predicted"/>
<dbReference type="Proteomes" id="UP001642464">
    <property type="component" value="Unassembled WGS sequence"/>
</dbReference>
<reference evidence="2 3" key="1">
    <citation type="submission" date="2024-02" db="EMBL/GenBank/DDBJ databases">
        <authorList>
            <person name="Chen Y."/>
            <person name="Shah S."/>
            <person name="Dougan E. K."/>
            <person name="Thang M."/>
            <person name="Chan C."/>
        </authorList>
    </citation>
    <scope>NUCLEOTIDE SEQUENCE [LARGE SCALE GENOMIC DNA]</scope>
</reference>